<protein>
    <submittedName>
        <fullName evidence="1">Uncharacterized protein YukE</fullName>
    </submittedName>
</protein>
<dbReference type="AlphaFoldDB" id="A0A495XF52"/>
<keyword evidence="2" id="KW-1185">Reference proteome</keyword>
<proteinExistence type="predicted"/>
<reference evidence="1 2" key="1">
    <citation type="submission" date="2018-10" db="EMBL/GenBank/DDBJ databases">
        <title>Sequencing the genomes of 1000 actinobacteria strains.</title>
        <authorList>
            <person name="Klenk H.-P."/>
        </authorList>
    </citation>
    <scope>NUCLEOTIDE SEQUENCE [LARGE SCALE GENOMIC DNA]</scope>
    <source>
        <strain evidence="1 2">DSM 43911</strain>
    </source>
</reference>
<dbReference type="SUPFAM" id="SSF140453">
    <property type="entry name" value="EsxAB dimer-like"/>
    <property type="match status" value="1"/>
</dbReference>
<sequence>MAGNYLHGETEGLLGLSNNTGAHAEEIGNNSVALGNHNAQLAGTSWTGTAHAAFASVEEARLGDSQRLTNMLQQQADNTRVVANLYESVDADSNQVVGGVSFGIASVING</sequence>
<accession>A0A495XF52</accession>
<dbReference type="Gene3D" id="1.10.287.1060">
    <property type="entry name" value="ESAT-6-like"/>
    <property type="match status" value="1"/>
</dbReference>
<dbReference type="InterPro" id="IPR036689">
    <property type="entry name" value="ESAT-6-like_sf"/>
</dbReference>
<evidence type="ECO:0000313" key="2">
    <source>
        <dbReference type="Proteomes" id="UP000272729"/>
    </source>
</evidence>
<dbReference type="Proteomes" id="UP000272729">
    <property type="component" value="Unassembled WGS sequence"/>
</dbReference>
<comment type="caution">
    <text evidence="1">The sequence shown here is derived from an EMBL/GenBank/DDBJ whole genome shotgun (WGS) entry which is preliminary data.</text>
</comment>
<gene>
    <name evidence="1" type="ORF">DFJ66_5974</name>
</gene>
<dbReference type="RefSeq" id="WP_121225850.1">
    <property type="nucleotide sequence ID" value="NZ_JBIUBA010000021.1"/>
</dbReference>
<name>A0A495XF52_9PSEU</name>
<dbReference type="EMBL" id="RBXR01000001">
    <property type="protein sequence ID" value="RKT72652.1"/>
    <property type="molecule type" value="Genomic_DNA"/>
</dbReference>
<organism evidence="1 2">
    <name type="scientific">Saccharothrix variisporea</name>
    <dbReference type="NCBI Taxonomy" id="543527"/>
    <lineage>
        <taxon>Bacteria</taxon>
        <taxon>Bacillati</taxon>
        <taxon>Actinomycetota</taxon>
        <taxon>Actinomycetes</taxon>
        <taxon>Pseudonocardiales</taxon>
        <taxon>Pseudonocardiaceae</taxon>
        <taxon>Saccharothrix</taxon>
    </lineage>
</organism>
<evidence type="ECO:0000313" key="1">
    <source>
        <dbReference type="EMBL" id="RKT72652.1"/>
    </source>
</evidence>